<evidence type="ECO:0000313" key="2">
    <source>
        <dbReference type="Proteomes" id="UP001174909"/>
    </source>
</evidence>
<reference evidence="1" key="1">
    <citation type="submission" date="2023-03" db="EMBL/GenBank/DDBJ databases">
        <authorList>
            <person name="Steffen K."/>
            <person name="Cardenas P."/>
        </authorList>
    </citation>
    <scope>NUCLEOTIDE SEQUENCE</scope>
</reference>
<dbReference type="AlphaFoldDB" id="A0AA35XL04"/>
<organism evidence="1 2">
    <name type="scientific">Geodia barretti</name>
    <name type="common">Barrett's horny sponge</name>
    <dbReference type="NCBI Taxonomy" id="519541"/>
    <lineage>
        <taxon>Eukaryota</taxon>
        <taxon>Metazoa</taxon>
        <taxon>Porifera</taxon>
        <taxon>Demospongiae</taxon>
        <taxon>Heteroscleromorpha</taxon>
        <taxon>Tetractinellida</taxon>
        <taxon>Astrophorina</taxon>
        <taxon>Geodiidae</taxon>
        <taxon>Geodia</taxon>
    </lineage>
</organism>
<keyword evidence="2" id="KW-1185">Reference proteome</keyword>
<evidence type="ECO:0000313" key="1">
    <source>
        <dbReference type="EMBL" id="CAI8055990.1"/>
    </source>
</evidence>
<gene>
    <name evidence="1" type="ORF">GBAR_LOCUS30508</name>
</gene>
<accession>A0AA35XL04</accession>
<sequence length="32" mass="3808">SQRYLCQYQESNHQPDSFVTHTPSHHHCLLVD</sequence>
<proteinExistence type="predicted"/>
<comment type="caution">
    <text evidence="1">The sequence shown here is derived from an EMBL/GenBank/DDBJ whole genome shotgun (WGS) entry which is preliminary data.</text>
</comment>
<protein>
    <submittedName>
        <fullName evidence="1">Uncharacterized protein</fullName>
    </submittedName>
</protein>
<dbReference type="EMBL" id="CASHTH010004314">
    <property type="protein sequence ID" value="CAI8055990.1"/>
    <property type="molecule type" value="Genomic_DNA"/>
</dbReference>
<name>A0AA35XL04_GEOBA</name>
<feature type="non-terminal residue" evidence="1">
    <location>
        <position position="1"/>
    </location>
</feature>
<dbReference type="Proteomes" id="UP001174909">
    <property type="component" value="Unassembled WGS sequence"/>
</dbReference>